<name>A0A1L8R634_9ENTE</name>
<reference evidence="1 2" key="1">
    <citation type="submission" date="2014-12" db="EMBL/GenBank/DDBJ databases">
        <title>Draft genome sequences of 29 type strains of Enterococci.</title>
        <authorList>
            <person name="Zhong Z."/>
            <person name="Sun Z."/>
            <person name="Liu W."/>
            <person name="Zhang W."/>
            <person name="Zhang H."/>
        </authorList>
    </citation>
    <scope>NUCLEOTIDE SEQUENCE [LARGE SCALE GENOMIC DNA]</scope>
    <source>
        <strain evidence="1 2">DSM 21207</strain>
    </source>
</reference>
<dbReference type="Proteomes" id="UP000182835">
    <property type="component" value="Unassembled WGS sequence"/>
</dbReference>
<evidence type="ECO:0000313" key="1">
    <source>
        <dbReference type="EMBL" id="OJG15191.1"/>
    </source>
</evidence>
<dbReference type="AlphaFoldDB" id="A0A1L8R634"/>
<evidence type="ECO:0008006" key="3">
    <source>
        <dbReference type="Google" id="ProtNLM"/>
    </source>
</evidence>
<protein>
    <recommendedName>
        <fullName evidence="3">Four helix bundle protein</fullName>
    </recommendedName>
</protein>
<organism evidence="1 2">
    <name type="scientific">Enterococcus canintestini</name>
    <dbReference type="NCBI Taxonomy" id="317010"/>
    <lineage>
        <taxon>Bacteria</taxon>
        <taxon>Bacillati</taxon>
        <taxon>Bacillota</taxon>
        <taxon>Bacilli</taxon>
        <taxon>Lactobacillales</taxon>
        <taxon>Enterococcaceae</taxon>
        <taxon>Enterococcus</taxon>
    </lineage>
</organism>
<proteinExistence type="predicted"/>
<comment type="caution">
    <text evidence="1">The sequence shown here is derived from an EMBL/GenBank/DDBJ whole genome shotgun (WGS) entry which is preliminary data.</text>
</comment>
<gene>
    <name evidence="1" type="ORF">RU96_GL002450</name>
</gene>
<dbReference type="RefSeq" id="WP_071864783.1">
    <property type="nucleotide sequence ID" value="NZ_JBHLVQ010000022.1"/>
</dbReference>
<sequence length="116" mass="13438">MFTKTPIELLLKDFSNLLNKCQSVCDLVSTRRYNENLAILTTSEGYAIAEKAYIRCDQNTELQTKEVEAFVNAFDDFYFELKQVLFHDDDDITSLKARLSTMQSQYEALTQSFNLL</sequence>
<dbReference type="OrthoDB" id="2190193at2"/>
<accession>A0A1L8R634</accession>
<dbReference type="EMBL" id="JXKG01000009">
    <property type="protein sequence ID" value="OJG15191.1"/>
    <property type="molecule type" value="Genomic_DNA"/>
</dbReference>
<evidence type="ECO:0000313" key="2">
    <source>
        <dbReference type="Proteomes" id="UP000182835"/>
    </source>
</evidence>
<dbReference type="STRING" id="317010.RU96_GL002450"/>